<keyword evidence="4" id="KW-0812">Transmembrane</keyword>
<evidence type="ECO:0000256" key="1">
    <source>
        <dbReference type="ARBA" id="ARBA00022679"/>
    </source>
</evidence>
<keyword evidence="3" id="KW-0902">Two-component regulatory system</keyword>
<sequence length="422" mass="44080">MTAGSVGATSTMFAMLTRGAVAGFWRMTRRPLFARRRQVVEAGPSWTAACATIHRQAFRSLLLGALAFRVLVLLALPIPIAARGGAETLVWLLPGGALLLVANVGALATAYRYQTIDFGRIRGIVLVDLLLAYAVSLLISATTSYPELFVAYLAGAVALMTGAYGLLGGLAAALLSVPVQLAGPALGASVGGATVTGRFLWLGLAAVVAVAALVVCGLSVHRAMLYGLRAGRDAERARMLRALHDTVLQTLEAIALQSAADETEPRAALAELRGAARVQAGRLRRMLTEGGGTDDTTFFGALAELSEEFAVQGFRVELAVAAGAGNRLPRVGREALLAAVREALGNVAKHAGVGDAVVRVVEDRGGLVVVVRDHGRGFDVTTCRRGYGLRESITARLRDVGGEGTVESRPGRGTRITLRVPA</sequence>
<feature type="transmembrane region" description="Helical" evidence="4">
    <location>
        <begin position="123"/>
        <end position="143"/>
    </location>
</feature>
<organism evidence="6 7">
    <name type="scientific">Micromonospora polyrhachis</name>
    <dbReference type="NCBI Taxonomy" id="1282883"/>
    <lineage>
        <taxon>Bacteria</taxon>
        <taxon>Bacillati</taxon>
        <taxon>Actinomycetota</taxon>
        <taxon>Actinomycetes</taxon>
        <taxon>Micromonosporales</taxon>
        <taxon>Micromonosporaceae</taxon>
        <taxon>Micromonospora</taxon>
    </lineage>
</organism>
<gene>
    <name evidence="6" type="ORF">FHR38_002992</name>
</gene>
<dbReference type="SUPFAM" id="SSF55874">
    <property type="entry name" value="ATPase domain of HSP90 chaperone/DNA topoisomerase II/histidine kinase"/>
    <property type="match status" value="1"/>
</dbReference>
<dbReference type="GO" id="GO:0016301">
    <property type="term" value="F:kinase activity"/>
    <property type="evidence" value="ECO:0007669"/>
    <property type="project" value="UniProtKB-KW"/>
</dbReference>
<feature type="transmembrane region" description="Helical" evidence="4">
    <location>
        <begin position="149"/>
        <end position="167"/>
    </location>
</feature>
<dbReference type="RefSeq" id="WP_184535218.1">
    <property type="nucleotide sequence ID" value="NZ_JACHJW010000001.1"/>
</dbReference>
<dbReference type="Proteomes" id="UP000578819">
    <property type="component" value="Unassembled WGS sequence"/>
</dbReference>
<dbReference type="AlphaFoldDB" id="A0A7W7SQU5"/>
<feature type="transmembrane region" description="Helical" evidence="4">
    <location>
        <begin position="61"/>
        <end position="82"/>
    </location>
</feature>
<dbReference type="CDD" id="cd16917">
    <property type="entry name" value="HATPase_UhpB-NarQ-NarX-like"/>
    <property type="match status" value="1"/>
</dbReference>
<protein>
    <submittedName>
        <fullName evidence="6">Signal transduction histidine kinase</fullName>
    </submittedName>
</protein>
<feature type="transmembrane region" description="Helical" evidence="4">
    <location>
        <begin position="199"/>
        <end position="220"/>
    </location>
</feature>
<dbReference type="PANTHER" id="PTHR24421">
    <property type="entry name" value="NITRATE/NITRITE SENSOR PROTEIN NARX-RELATED"/>
    <property type="match status" value="1"/>
</dbReference>
<dbReference type="InterPro" id="IPR036890">
    <property type="entry name" value="HATPase_C_sf"/>
</dbReference>
<keyword evidence="4" id="KW-0472">Membrane</keyword>
<comment type="caution">
    <text evidence="6">The sequence shown here is derived from an EMBL/GenBank/DDBJ whole genome shotgun (WGS) entry which is preliminary data.</text>
</comment>
<evidence type="ECO:0000256" key="3">
    <source>
        <dbReference type="ARBA" id="ARBA00023012"/>
    </source>
</evidence>
<evidence type="ECO:0000256" key="2">
    <source>
        <dbReference type="ARBA" id="ARBA00022777"/>
    </source>
</evidence>
<keyword evidence="2 6" id="KW-0418">Kinase</keyword>
<accession>A0A7W7SQU5</accession>
<dbReference type="EMBL" id="JACHJW010000001">
    <property type="protein sequence ID" value="MBB4959259.1"/>
    <property type="molecule type" value="Genomic_DNA"/>
</dbReference>
<evidence type="ECO:0000256" key="4">
    <source>
        <dbReference type="SAM" id="Phobius"/>
    </source>
</evidence>
<dbReference type="Pfam" id="PF02518">
    <property type="entry name" value="HATPase_c"/>
    <property type="match status" value="1"/>
</dbReference>
<evidence type="ECO:0000313" key="6">
    <source>
        <dbReference type="EMBL" id="MBB4959259.1"/>
    </source>
</evidence>
<dbReference type="Gene3D" id="3.30.565.10">
    <property type="entry name" value="Histidine kinase-like ATPase, C-terminal domain"/>
    <property type="match status" value="1"/>
</dbReference>
<feature type="transmembrane region" description="Helical" evidence="4">
    <location>
        <begin position="6"/>
        <end position="27"/>
    </location>
</feature>
<proteinExistence type="predicted"/>
<reference evidence="6 7" key="1">
    <citation type="submission" date="2020-08" db="EMBL/GenBank/DDBJ databases">
        <title>Sequencing the genomes of 1000 actinobacteria strains.</title>
        <authorList>
            <person name="Klenk H.-P."/>
        </authorList>
    </citation>
    <scope>NUCLEOTIDE SEQUENCE [LARGE SCALE GENOMIC DNA]</scope>
    <source>
        <strain evidence="6 7">DSM 45886</strain>
    </source>
</reference>
<evidence type="ECO:0000313" key="7">
    <source>
        <dbReference type="Proteomes" id="UP000578819"/>
    </source>
</evidence>
<name>A0A7W7SQU5_9ACTN</name>
<dbReference type="GO" id="GO:0000160">
    <property type="term" value="P:phosphorelay signal transduction system"/>
    <property type="evidence" value="ECO:0007669"/>
    <property type="project" value="UniProtKB-KW"/>
</dbReference>
<keyword evidence="7" id="KW-1185">Reference proteome</keyword>
<dbReference type="InterPro" id="IPR050482">
    <property type="entry name" value="Sensor_HK_TwoCompSys"/>
</dbReference>
<feature type="transmembrane region" description="Helical" evidence="4">
    <location>
        <begin position="88"/>
        <end position="111"/>
    </location>
</feature>
<dbReference type="InterPro" id="IPR003594">
    <property type="entry name" value="HATPase_dom"/>
</dbReference>
<keyword evidence="1" id="KW-0808">Transferase</keyword>
<keyword evidence="4" id="KW-1133">Transmembrane helix</keyword>
<feature type="domain" description="Histidine kinase/HSP90-like ATPase" evidence="5">
    <location>
        <begin position="335"/>
        <end position="421"/>
    </location>
</feature>
<evidence type="ECO:0000259" key="5">
    <source>
        <dbReference type="Pfam" id="PF02518"/>
    </source>
</evidence>